<dbReference type="SUPFAM" id="SSF51905">
    <property type="entry name" value="FAD/NAD(P)-binding domain"/>
    <property type="match status" value="1"/>
</dbReference>
<feature type="compositionally biased region" description="Polar residues" evidence="1">
    <location>
        <begin position="96"/>
        <end position="109"/>
    </location>
</feature>
<proteinExistence type="predicted"/>
<accession>A0A2R6PAB2</accession>
<dbReference type="InterPro" id="IPR006076">
    <property type="entry name" value="FAD-dep_OxRdtase"/>
</dbReference>
<dbReference type="Gramene" id="PSR87954">
    <property type="protein sequence ID" value="PSR87954"/>
    <property type="gene ID" value="CEY00_Acc30984"/>
</dbReference>
<feature type="region of interest" description="Disordered" evidence="1">
    <location>
        <begin position="85"/>
        <end position="160"/>
    </location>
</feature>
<organism evidence="3 4">
    <name type="scientific">Actinidia chinensis var. chinensis</name>
    <name type="common">Chinese soft-hair kiwi</name>
    <dbReference type="NCBI Taxonomy" id="1590841"/>
    <lineage>
        <taxon>Eukaryota</taxon>
        <taxon>Viridiplantae</taxon>
        <taxon>Streptophyta</taxon>
        <taxon>Embryophyta</taxon>
        <taxon>Tracheophyta</taxon>
        <taxon>Spermatophyta</taxon>
        <taxon>Magnoliopsida</taxon>
        <taxon>eudicotyledons</taxon>
        <taxon>Gunneridae</taxon>
        <taxon>Pentapetalae</taxon>
        <taxon>asterids</taxon>
        <taxon>Ericales</taxon>
        <taxon>Actinidiaceae</taxon>
        <taxon>Actinidia</taxon>
    </lineage>
</organism>
<dbReference type="Pfam" id="PF01266">
    <property type="entry name" value="DAO"/>
    <property type="match status" value="2"/>
</dbReference>
<reference evidence="4" key="2">
    <citation type="journal article" date="2018" name="BMC Genomics">
        <title>A manually annotated Actinidia chinensis var. chinensis (kiwifruit) genome highlights the challenges associated with draft genomes and gene prediction in plants.</title>
        <authorList>
            <person name="Pilkington S.M."/>
            <person name="Crowhurst R."/>
            <person name="Hilario E."/>
            <person name="Nardozza S."/>
            <person name="Fraser L."/>
            <person name="Peng Y."/>
            <person name="Gunaseelan K."/>
            <person name="Simpson R."/>
            <person name="Tahir J."/>
            <person name="Deroles S.C."/>
            <person name="Templeton K."/>
            <person name="Luo Z."/>
            <person name="Davy M."/>
            <person name="Cheng C."/>
            <person name="McNeilage M."/>
            <person name="Scaglione D."/>
            <person name="Liu Y."/>
            <person name="Zhang Q."/>
            <person name="Datson P."/>
            <person name="De Silva N."/>
            <person name="Gardiner S.E."/>
            <person name="Bassett H."/>
            <person name="Chagne D."/>
            <person name="McCallum J."/>
            <person name="Dzierzon H."/>
            <person name="Deng C."/>
            <person name="Wang Y.Y."/>
            <person name="Barron L."/>
            <person name="Manako K."/>
            <person name="Bowen J."/>
            <person name="Foster T.M."/>
            <person name="Erridge Z.A."/>
            <person name="Tiffin H."/>
            <person name="Waite C.N."/>
            <person name="Davies K.M."/>
            <person name="Grierson E.P."/>
            <person name="Laing W.A."/>
            <person name="Kirk R."/>
            <person name="Chen X."/>
            <person name="Wood M."/>
            <person name="Montefiori M."/>
            <person name="Brummell D.A."/>
            <person name="Schwinn K.E."/>
            <person name="Catanach A."/>
            <person name="Fullerton C."/>
            <person name="Li D."/>
            <person name="Meiyalaghan S."/>
            <person name="Nieuwenhuizen N."/>
            <person name="Read N."/>
            <person name="Prakash R."/>
            <person name="Hunter D."/>
            <person name="Zhang H."/>
            <person name="McKenzie M."/>
            <person name="Knabel M."/>
            <person name="Harris A."/>
            <person name="Allan A.C."/>
            <person name="Gleave A."/>
            <person name="Chen A."/>
            <person name="Janssen B.J."/>
            <person name="Plunkett B."/>
            <person name="Ampomah-Dwamena C."/>
            <person name="Voogd C."/>
            <person name="Leif D."/>
            <person name="Lafferty D."/>
            <person name="Souleyre E.J.F."/>
            <person name="Varkonyi-Gasic E."/>
            <person name="Gambi F."/>
            <person name="Hanley J."/>
            <person name="Yao J.L."/>
            <person name="Cheung J."/>
            <person name="David K.M."/>
            <person name="Warren B."/>
            <person name="Marsh K."/>
            <person name="Snowden K.C."/>
            <person name="Lin-Wang K."/>
            <person name="Brian L."/>
            <person name="Martinez-Sanchez M."/>
            <person name="Wang M."/>
            <person name="Ileperuma N."/>
            <person name="Macnee N."/>
            <person name="Campin R."/>
            <person name="McAtee P."/>
            <person name="Drummond R.S.M."/>
            <person name="Espley R.V."/>
            <person name="Ireland H.S."/>
            <person name="Wu R."/>
            <person name="Atkinson R.G."/>
            <person name="Karunairetnam S."/>
            <person name="Bulley S."/>
            <person name="Chunkath S."/>
            <person name="Hanley Z."/>
            <person name="Storey R."/>
            <person name="Thrimawithana A.H."/>
            <person name="Thomson S."/>
            <person name="David C."/>
            <person name="Testolin R."/>
            <person name="Huang H."/>
            <person name="Hellens R.P."/>
            <person name="Schaffer R.J."/>
        </authorList>
    </citation>
    <scope>NUCLEOTIDE SEQUENCE [LARGE SCALE GENOMIC DNA]</scope>
    <source>
        <strain evidence="4">cv. Red5</strain>
    </source>
</reference>
<feature type="compositionally biased region" description="Polar residues" evidence="1">
    <location>
        <begin position="147"/>
        <end position="160"/>
    </location>
</feature>
<dbReference type="PANTHER" id="PTHR13847">
    <property type="entry name" value="SARCOSINE DEHYDROGENASE-RELATED"/>
    <property type="match status" value="1"/>
</dbReference>
<comment type="caution">
    <text evidence="3">The sequence shown here is derived from an EMBL/GenBank/DDBJ whole genome shotgun (WGS) entry which is preliminary data.</text>
</comment>
<evidence type="ECO:0000313" key="3">
    <source>
        <dbReference type="EMBL" id="PSR87954.1"/>
    </source>
</evidence>
<feature type="region of interest" description="Disordered" evidence="1">
    <location>
        <begin position="28"/>
        <end position="49"/>
    </location>
</feature>
<evidence type="ECO:0000313" key="4">
    <source>
        <dbReference type="Proteomes" id="UP000241394"/>
    </source>
</evidence>
<dbReference type="Gene3D" id="3.50.50.60">
    <property type="entry name" value="FAD/NAD(P)-binding domain"/>
    <property type="match status" value="2"/>
</dbReference>
<dbReference type="GO" id="GO:0005737">
    <property type="term" value="C:cytoplasm"/>
    <property type="evidence" value="ECO:0007669"/>
    <property type="project" value="TreeGrafter"/>
</dbReference>
<dbReference type="EMBL" id="NKQK01000027">
    <property type="protein sequence ID" value="PSR87954.1"/>
    <property type="molecule type" value="Genomic_DNA"/>
</dbReference>
<dbReference type="AlphaFoldDB" id="A0A2R6PAB2"/>
<feature type="domain" description="FAD dependent oxidoreductase" evidence="2">
    <location>
        <begin position="261"/>
        <end position="330"/>
    </location>
</feature>
<protein>
    <submittedName>
        <fullName evidence="3">Oxidoreductase</fullName>
    </submittedName>
</protein>
<dbReference type="OrthoDB" id="498204at2759"/>
<keyword evidence="4" id="KW-1185">Reference proteome</keyword>
<sequence>MLVTSPFLISVPSLGQIRHTGTSTVISIRSSSSSHQHQHQHQHQHRPWKTIQRKRVVVCGRGVIGVCTAYFLAKKGAAVTLLEQSSVASPRRENPAASSPSTGATEGSSPPSPTPASIFTVPSPKTSTAPNPTATAPSSPSASPSPNLESPTATKTLSQHSLIGSTAQRETLESSGPPRPPRKFTPNCSLGLCCPRRWRTAAWRWLSVNWRAWRVYGLKAHSVVVEPKEAGAISPHALFLSYKTAQGGEAMDPEVYPRPTGEVYICRMLAQVEVGEATVKVEQACFLPCTEDSVPVIGEVPGVKVCYVATGHSCWGILNGPATGAAVAELVLDGRSSIVDLSPFSPARFIGGR</sequence>
<dbReference type="Proteomes" id="UP000241394">
    <property type="component" value="Chromosome LG27"/>
</dbReference>
<evidence type="ECO:0000259" key="2">
    <source>
        <dbReference type="Pfam" id="PF01266"/>
    </source>
</evidence>
<gene>
    <name evidence="3" type="ORF">CEY00_Acc30984</name>
</gene>
<name>A0A2R6PAB2_ACTCC</name>
<dbReference type="InParanoid" id="A0A2R6PAB2"/>
<dbReference type="STRING" id="1590841.A0A2R6PAB2"/>
<feature type="compositionally biased region" description="Basic residues" evidence="1">
    <location>
        <begin position="36"/>
        <end position="49"/>
    </location>
</feature>
<reference evidence="3 4" key="1">
    <citation type="submission" date="2017-07" db="EMBL/GenBank/DDBJ databases">
        <title>An improved, manually edited Actinidia chinensis var. chinensis (kiwifruit) genome highlights the challenges associated with draft genomes and gene prediction in plants.</title>
        <authorList>
            <person name="Pilkington S."/>
            <person name="Crowhurst R."/>
            <person name="Hilario E."/>
            <person name="Nardozza S."/>
            <person name="Fraser L."/>
            <person name="Peng Y."/>
            <person name="Gunaseelan K."/>
            <person name="Simpson R."/>
            <person name="Tahir J."/>
            <person name="Deroles S."/>
            <person name="Templeton K."/>
            <person name="Luo Z."/>
            <person name="Davy M."/>
            <person name="Cheng C."/>
            <person name="Mcneilage M."/>
            <person name="Scaglione D."/>
            <person name="Liu Y."/>
            <person name="Zhang Q."/>
            <person name="Datson P."/>
            <person name="De Silva N."/>
            <person name="Gardiner S."/>
            <person name="Bassett H."/>
            <person name="Chagne D."/>
            <person name="Mccallum J."/>
            <person name="Dzierzon H."/>
            <person name="Deng C."/>
            <person name="Wang Y.-Y."/>
            <person name="Barron N."/>
            <person name="Manako K."/>
            <person name="Bowen J."/>
            <person name="Foster T."/>
            <person name="Erridge Z."/>
            <person name="Tiffin H."/>
            <person name="Waite C."/>
            <person name="Davies K."/>
            <person name="Grierson E."/>
            <person name="Laing W."/>
            <person name="Kirk R."/>
            <person name="Chen X."/>
            <person name="Wood M."/>
            <person name="Montefiori M."/>
            <person name="Brummell D."/>
            <person name="Schwinn K."/>
            <person name="Catanach A."/>
            <person name="Fullerton C."/>
            <person name="Li D."/>
            <person name="Meiyalaghan S."/>
            <person name="Nieuwenhuizen N."/>
            <person name="Read N."/>
            <person name="Prakash R."/>
            <person name="Hunter D."/>
            <person name="Zhang H."/>
            <person name="Mckenzie M."/>
            <person name="Knabel M."/>
            <person name="Harris A."/>
            <person name="Allan A."/>
            <person name="Chen A."/>
            <person name="Janssen B."/>
            <person name="Plunkett B."/>
            <person name="Dwamena C."/>
            <person name="Voogd C."/>
            <person name="Leif D."/>
            <person name="Lafferty D."/>
            <person name="Souleyre E."/>
            <person name="Varkonyi-Gasic E."/>
            <person name="Gambi F."/>
            <person name="Hanley J."/>
            <person name="Yao J.-L."/>
            <person name="Cheung J."/>
            <person name="David K."/>
            <person name="Warren B."/>
            <person name="Marsh K."/>
            <person name="Snowden K."/>
            <person name="Lin-Wang K."/>
            <person name="Brian L."/>
            <person name="Martinez-Sanchez M."/>
            <person name="Wang M."/>
            <person name="Ileperuma N."/>
            <person name="Macnee N."/>
            <person name="Campin R."/>
            <person name="Mcatee P."/>
            <person name="Drummond R."/>
            <person name="Espley R."/>
            <person name="Ireland H."/>
            <person name="Wu R."/>
            <person name="Atkinson R."/>
            <person name="Karunairetnam S."/>
            <person name="Bulley S."/>
            <person name="Chunkath S."/>
            <person name="Hanley Z."/>
            <person name="Storey R."/>
            <person name="Thrimawithana A."/>
            <person name="Thomson S."/>
            <person name="David C."/>
            <person name="Testolin R."/>
        </authorList>
    </citation>
    <scope>NUCLEOTIDE SEQUENCE [LARGE SCALE GENOMIC DNA]</scope>
    <source>
        <strain evidence="4">cv. Red5</strain>
        <tissue evidence="3">Young leaf</tissue>
    </source>
</reference>
<evidence type="ECO:0000256" key="1">
    <source>
        <dbReference type="SAM" id="MobiDB-lite"/>
    </source>
</evidence>
<dbReference type="InterPro" id="IPR036188">
    <property type="entry name" value="FAD/NAD-bd_sf"/>
</dbReference>
<feature type="compositionally biased region" description="Low complexity" evidence="1">
    <location>
        <begin position="122"/>
        <end position="146"/>
    </location>
</feature>
<feature type="domain" description="FAD dependent oxidoreductase" evidence="2">
    <location>
        <begin position="55"/>
        <end position="88"/>
    </location>
</feature>
<dbReference type="PANTHER" id="PTHR13847:SF150">
    <property type="entry name" value="OXIDOREDUCTASE TDA3-RELATED"/>
    <property type="match status" value="1"/>
</dbReference>